<reference evidence="3" key="1">
    <citation type="journal article" date="2023" name="Mol. Phylogenet. Evol.">
        <title>Genome-scale phylogeny and comparative genomics of the fungal order Sordariales.</title>
        <authorList>
            <person name="Hensen N."/>
            <person name="Bonometti L."/>
            <person name="Westerberg I."/>
            <person name="Brannstrom I.O."/>
            <person name="Guillou S."/>
            <person name="Cros-Aarteil S."/>
            <person name="Calhoun S."/>
            <person name="Haridas S."/>
            <person name="Kuo A."/>
            <person name="Mondo S."/>
            <person name="Pangilinan J."/>
            <person name="Riley R."/>
            <person name="LaButti K."/>
            <person name="Andreopoulos B."/>
            <person name="Lipzen A."/>
            <person name="Chen C."/>
            <person name="Yan M."/>
            <person name="Daum C."/>
            <person name="Ng V."/>
            <person name="Clum A."/>
            <person name="Steindorff A."/>
            <person name="Ohm R.A."/>
            <person name="Martin F."/>
            <person name="Silar P."/>
            <person name="Natvig D.O."/>
            <person name="Lalanne C."/>
            <person name="Gautier V."/>
            <person name="Ament-Velasquez S.L."/>
            <person name="Kruys A."/>
            <person name="Hutchinson M.I."/>
            <person name="Powell A.J."/>
            <person name="Barry K."/>
            <person name="Miller A.N."/>
            <person name="Grigoriev I.V."/>
            <person name="Debuchy R."/>
            <person name="Gladieux P."/>
            <person name="Hiltunen Thoren M."/>
            <person name="Johannesson H."/>
        </authorList>
    </citation>
    <scope>NUCLEOTIDE SEQUENCE</scope>
    <source>
        <strain evidence="3">CBS 532.94</strain>
    </source>
</reference>
<reference evidence="3" key="2">
    <citation type="submission" date="2023-05" db="EMBL/GenBank/DDBJ databases">
        <authorList>
            <consortium name="Lawrence Berkeley National Laboratory"/>
            <person name="Steindorff A."/>
            <person name="Hensen N."/>
            <person name="Bonometti L."/>
            <person name="Westerberg I."/>
            <person name="Brannstrom I.O."/>
            <person name="Guillou S."/>
            <person name="Cros-Aarteil S."/>
            <person name="Calhoun S."/>
            <person name="Haridas S."/>
            <person name="Kuo A."/>
            <person name="Mondo S."/>
            <person name="Pangilinan J."/>
            <person name="Riley R."/>
            <person name="Labutti K."/>
            <person name="Andreopoulos B."/>
            <person name="Lipzen A."/>
            <person name="Chen C."/>
            <person name="Yanf M."/>
            <person name="Daum C."/>
            <person name="Ng V."/>
            <person name="Clum A."/>
            <person name="Ohm R."/>
            <person name="Martin F."/>
            <person name="Silar P."/>
            <person name="Natvig D."/>
            <person name="Lalanne C."/>
            <person name="Gautier V."/>
            <person name="Ament-Velasquez S.L."/>
            <person name="Kruys A."/>
            <person name="Hutchinson M.I."/>
            <person name="Powell A.J."/>
            <person name="Barry K."/>
            <person name="Miller A.N."/>
            <person name="Grigoriev I.V."/>
            <person name="Debuchy R."/>
            <person name="Gladieux P."/>
            <person name="Thoren M.H."/>
            <person name="Johannesson H."/>
        </authorList>
    </citation>
    <scope>NUCLEOTIDE SEQUENCE</scope>
    <source>
        <strain evidence="3">CBS 532.94</strain>
    </source>
</reference>
<dbReference type="Proteomes" id="UP001303760">
    <property type="component" value="Unassembled WGS sequence"/>
</dbReference>
<evidence type="ECO:0000313" key="4">
    <source>
        <dbReference type="Proteomes" id="UP001303760"/>
    </source>
</evidence>
<feature type="region of interest" description="Disordered" evidence="2">
    <location>
        <begin position="451"/>
        <end position="508"/>
    </location>
</feature>
<feature type="compositionally biased region" description="Basic and acidic residues" evidence="2">
    <location>
        <begin position="451"/>
        <end position="503"/>
    </location>
</feature>
<name>A0AAN7CD26_9PEZI</name>
<comment type="similarity">
    <text evidence="1">Belongs to the fungal fucose-specific lectin family.</text>
</comment>
<comment type="caution">
    <text evidence="3">The sequence shown here is derived from an EMBL/GenBank/DDBJ whole genome shotgun (WGS) entry which is preliminary data.</text>
</comment>
<evidence type="ECO:0008006" key="5">
    <source>
        <dbReference type="Google" id="ProtNLM"/>
    </source>
</evidence>
<evidence type="ECO:0000256" key="1">
    <source>
        <dbReference type="ARBA" id="ARBA00009042"/>
    </source>
</evidence>
<dbReference type="AlphaFoldDB" id="A0AAN7CD26"/>
<keyword evidence="4" id="KW-1185">Reference proteome</keyword>
<dbReference type="Pfam" id="PF07938">
    <property type="entry name" value="Fungal_lectin"/>
    <property type="match status" value="1"/>
</dbReference>
<dbReference type="EMBL" id="MU860067">
    <property type="protein sequence ID" value="KAK4239306.1"/>
    <property type="molecule type" value="Genomic_DNA"/>
</dbReference>
<protein>
    <recommendedName>
        <fullName evidence="5">Fucose-specific lectin</fullName>
    </recommendedName>
</protein>
<dbReference type="SUPFAM" id="SSF89372">
    <property type="entry name" value="Fucose-specific lectin"/>
    <property type="match status" value="1"/>
</dbReference>
<evidence type="ECO:0000313" key="3">
    <source>
        <dbReference type="EMBL" id="KAK4239306.1"/>
    </source>
</evidence>
<organism evidence="3 4">
    <name type="scientific">Achaetomium macrosporum</name>
    <dbReference type="NCBI Taxonomy" id="79813"/>
    <lineage>
        <taxon>Eukaryota</taxon>
        <taxon>Fungi</taxon>
        <taxon>Dikarya</taxon>
        <taxon>Ascomycota</taxon>
        <taxon>Pezizomycotina</taxon>
        <taxon>Sordariomycetes</taxon>
        <taxon>Sordariomycetidae</taxon>
        <taxon>Sordariales</taxon>
        <taxon>Chaetomiaceae</taxon>
        <taxon>Achaetomium</taxon>
    </lineage>
</organism>
<sequence>MSSLRTNQTTSVSAVHELGGSAPWSEVVAYTKLHLSALAFVHPESRTHIKQCRCKAHAPPDTPATENRTSQKNQLVRIYHTEPSIYRYNEECYLVRETRYSSLQGHGWHAPSDDLVADDAVVGSAVSAVGWWADGGDNGEEAWETRVYYIDKTGKLRERANRTSFTPEVKDEFEHELPDPLQLVPPTPGWKLTPLSDAGSAADSGSSTAATTFPAVSPLRGSKLAAVRSEDGKVHVFYQARDHSLREMLFAPGAGWAAVEGEDRQVVAGSDSAKPGTSLTAVSGGWAEVRLFYVTPADKLAGVYADDHTRWTAIDIPAYTLPPTAMLAAVAWNYASPFFEMHIYTTDDKDDLYDLAFSRDSGGWAPAPRSVKKVPSASLSPARGSGAPLSAVTAIIVDDEWQTKVYFHPRRQIAVWDVCSADISCNGIPKTSEAAAERRRIEEETRVKIKEEEERKESLRRKAEERARREEEERLRREEEERNERLQQEAEEKARREEEERARQAKPVLPNSVTLRHPKAIMGALEGAPTNVDDEFRALDLPFAVTLYGYASTKLWVTDNGMLCLDQSTHARNNRTGKPLPSRENIPPYTMFPFWTDLMIVQGRPHGIYYEIVGEAPSRSITVEWYVTRYGNESQYFHFNLLLEEARPNVVTFKYYDAVDKGAECTIGVQGPTKHLMFSHNQPKVYKGLKLVFNTADNTVAETRFQP</sequence>
<dbReference type="Gene3D" id="2.120.10.70">
    <property type="entry name" value="Fucose-specific lectin"/>
    <property type="match status" value="2"/>
</dbReference>
<dbReference type="InterPro" id="IPR012475">
    <property type="entry name" value="Fungal_lectin"/>
</dbReference>
<accession>A0AAN7CD26</accession>
<evidence type="ECO:0000256" key="2">
    <source>
        <dbReference type="SAM" id="MobiDB-lite"/>
    </source>
</evidence>
<proteinExistence type="inferred from homology"/>
<gene>
    <name evidence="3" type="ORF">C8A03DRAFT_32645</name>
</gene>